<evidence type="ECO:0000256" key="4">
    <source>
        <dbReference type="ARBA" id="ARBA00023242"/>
    </source>
</evidence>
<accession>W4K537</accession>
<dbReference type="CDD" id="cd04328">
    <property type="entry name" value="RNAP_I_Rpa43_N"/>
    <property type="match status" value="1"/>
</dbReference>
<reference evidence="7 8" key="1">
    <citation type="journal article" date="2012" name="New Phytol.">
        <title>Insight into trade-off between wood decay and parasitism from the genome of a fungal forest pathogen.</title>
        <authorList>
            <person name="Olson A."/>
            <person name="Aerts A."/>
            <person name="Asiegbu F."/>
            <person name="Belbahri L."/>
            <person name="Bouzid O."/>
            <person name="Broberg A."/>
            <person name="Canback B."/>
            <person name="Coutinho P.M."/>
            <person name="Cullen D."/>
            <person name="Dalman K."/>
            <person name="Deflorio G."/>
            <person name="van Diepen L.T."/>
            <person name="Dunand C."/>
            <person name="Duplessis S."/>
            <person name="Durling M."/>
            <person name="Gonthier P."/>
            <person name="Grimwood J."/>
            <person name="Fossdal C.G."/>
            <person name="Hansson D."/>
            <person name="Henrissat B."/>
            <person name="Hietala A."/>
            <person name="Himmelstrand K."/>
            <person name="Hoffmeister D."/>
            <person name="Hogberg N."/>
            <person name="James T.Y."/>
            <person name="Karlsson M."/>
            <person name="Kohler A."/>
            <person name="Kues U."/>
            <person name="Lee Y.H."/>
            <person name="Lin Y.C."/>
            <person name="Lind M."/>
            <person name="Lindquist E."/>
            <person name="Lombard V."/>
            <person name="Lucas S."/>
            <person name="Lunden K."/>
            <person name="Morin E."/>
            <person name="Murat C."/>
            <person name="Park J."/>
            <person name="Raffaello T."/>
            <person name="Rouze P."/>
            <person name="Salamov A."/>
            <person name="Schmutz J."/>
            <person name="Solheim H."/>
            <person name="Stahlberg J."/>
            <person name="Velez H."/>
            <person name="de Vries R.P."/>
            <person name="Wiebenga A."/>
            <person name="Woodward S."/>
            <person name="Yakovlev I."/>
            <person name="Garbelotto M."/>
            <person name="Martin F."/>
            <person name="Grigoriev I.V."/>
            <person name="Stenlid J."/>
        </authorList>
    </citation>
    <scope>NUCLEOTIDE SEQUENCE [LARGE SCALE GENOMIC DNA]</scope>
    <source>
        <strain evidence="7 8">TC 32-1</strain>
    </source>
</reference>
<evidence type="ECO:0000256" key="1">
    <source>
        <dbReference type="ARBA" id="ARBA00004123"/>
    </source>
</evidence>
<feature type="compositionally biased region" description="Acidic residues" evidence="5">
    <location>
        <begin position="242"/>
        <end position="256"/>
    </location>
</feature>
<dbReference type="Proteomes" id="UP000030671">
    <property type="component" value="Unassembled WGS sequence"/>
</dbReference>
<dbReference type="Pfam" id="PF17875">
    <property type="entry name" value="RPA43_OB"/>
    <property type="match status" value="1"/>
</dbReference>
<dbReference type="PANTHER" id="PTHR12709:SF5">
    <property type="entry name" value="DNA-DIRECTED RNA POLYMERASE I SUBUNIT RPA43"/>
    <property type="match status" value="1"/>
</dbReference>
<feature type="region of interest" description="Disordered" evidence="5">
    <location>
        <begin position="155"/>
        <end position="175"/>
    </location>
</feature>
<evidence type="ECO:0000313" key="8">
    <source>
        <dbReference type="Proteomes" id="UP000030671"/>
    </source>
</evidence>
<dbReference type="InterPro" id="IPR041178">
    <property type="entry name" value="RPA43_OB"/>
</dbReference>
<dbReference type="HOGENOM" id="CLU_052539_0_0_1"/>
<organism evidence="7 8">
    <name type="scientific">Heterobasidion irregulare (strain TC 32-1)</name>
    <dbReference type="NCBI Taxonomy" id="747525"/>
    <lineage>
        <taxon>Eukaryota</taxon>
        <taxon>Fungi</taxon>
        <taxon>Dikarya</taxon>
        <taxon>Basidiomycota</taxon>
        <taxon>Agaricomycotina</taxon>
        <taxon>Agaricomycetes</taxon>
        <taxon>Russulales</taxon>
        <taxon>Bondarzewiaceae</taxon>
        <taxon>Heterobasidion</taxon>
        <taxon>Heterobasidion annosum species complex</taxon>
    </lineage>
</organism>
<keyword evidence="2" id="KW-0240">DNA-directed RNA polymerase</keyword>
<evidence type="ECO:0000256" key="5">
    <source>
        <dbReference type="SAM" id="MobiDB-lite"/>
    </source>
</evidence>
<keyword evidence="4" id="KW-0539">Nucleus</keyword>
<dbReference type="InterPro" id="IPR041901">
    <property type="entry name" value="RNAP_I_Rpa43_N"/>
</dbReference>
<name>W4K537_HETIT</name>
<dbReference type="eggNOG" id="KOG4134">
    <property type="taxonomic scope" value="Eukaryota"/>
</dbReference>
<sequence>KGKAKADAHEGPEGEFCAVKASVVLALSPVFASKPREGAEEMLDSMIMRYIPALRGVVLAHSNLQFLDKVGRIQADSPFAVCNVGFEATIWRPELGMKLSGKINLCSPDHISLLVHRTFNVSIPRHHIQTDEWEFEHGPAENDPEFGIGVEAVDAQDGEDPGDARPSEDVERGGRWIHKVTGDRLGGEEGRLEFTVVGLTIANQMLSVLGSIQPDPFSPAHISHSAAHEEPQTVRSPSPQAEENENDASGEEEEGGAIDAFAQLGRLSDEAEKKAQKEREAREKAERKEERKRKRREKEKQAEEGEVAVKKSKK</sequence>
<feature type="compositionally biased region" description="Basic and acidic residues" evidence="5">
    <location>
        <begin position="267"/>
        <end position="289"/>
    </location>
</feature>
<feature type="domain" description="RPA43 OB" evidence="6">
    <location>
        <begin position="93"/>
        <end position="212"/>
    </location>
</feature>
<dbReference type="GO" id="GO:0005736">
    <property type="term" value="C:RNA polymerase I complex"/>
    <property type="evidence" value="ECO:0007669"/>
    <property type="project" value="TreeGrafter"/>
</dbReference>
<dbReference type="GO" id="GO:0006352">
    <property type="term" value="P:DNA-templated transcription initiation"/>
    <property type="evidence" value="ECO:0007669"/>
    <property type="project" value="InterPro"/>
</dbReference>
<feature type="compositionally biased region" description="Basic and acidic residues" evidence="5">
    <location>
        <begin position="298"/>
        <end position="314"/>
    </location>
</feature>
<dbReference type="STRING" id="747525.W4K537"/>
<gene>
    <name evidence="7" type="ORF">HETIRDRAFT_240301</name>
</gene>
<dbReference type="Gene3D" id="2.40.50.1060">
    <property type="match status" value="1"/>
</dbReference>
<dbReference type="KEGG" id="hir:HETIRDRAFT_240301"/>
<evidence type="ECO:0000259" key="6">
    <source>
        <dbReference type="Pfam" id="PF17875"/>
    </source>
</evidence>
<evidence type="ECO:0000313" key="7">
    <source>
        <dbReference type="EMBL" id="ETW80485.1"/>
    </source>
</evidence>
<dbReference type="PANTHER" id="PTHR12709">
    <property type="entry name" value="DNA-DIRECTED RNA POLYMERASE II, III"/>
    <property type="match status" value="1"/>
</dbReference>
<feature type="non-terminal residue" evidence="7">
    <location>
        <position position="314"/>
    </location>
</feature>
<proteinExistence type="predicted"/>
<keyword evidence="8" id="KW-1185">Reference proteome</keyword>
<dbReference type="InterPro" id="IPR036898">
    <property type="entry name" value="RNA_pol_Rpb7-like_N_sf"/>
</dbReference>
<dbReference type="Gene3D" id="3.30.1490.120">
    <property type="entry name" value="RNA polymerase Rpb7-like, N-terminal domain"/>
    <property type="match status" value="1"/>
</dbReference>
<feature type="compositionally biased region" description="Basic and acidic residues" evidence="5">
    <location>
        <begin position="162"/>
        <end position="175"/>
    </location>
</feature>
<feature type="non-terminal residue" evidence="7">
    <location>
        <position position="1"/>
    </location>
</feature>
<dbReference type="InterPro" id="IPR045113">
    <property type="entry name" value="Rpb7-like"/>
</dbReference>
<dbReference type="AlphaFoldDB" id="W4K537"/>
<protein>
    <recommendedName>
        <fullName evidence="6">RPA43 OB domain-containing protein</fullName>
    </recommendedName>
</protein>
<keyword evidence="3" id="KW-0804">Transcription</keyword>
<evidence type="ECO:0000256" key="3">
    <source>
        <dbReference type="ARBA" id="ARBA00023163"/>
    </source>
</evidence>
<dbReference type="OrthoDB" id="10250504at2759"/>
<dbReference type="InParanoid" id="W4K537"/>
<comment type="subcellular location">
    <subcellularLocation>
        <location evidence="1">Nucleus</location>
    </subcellularLocation>
</comment>
<feature type="region of interest" description="Disordered" evidence="5">
    <location>
        <begin position="217"/>
        <end position="314"/>
    </location>
</feature>
<dbReference type="EMBL" id="KI925459">
    <property type="protein sequence ID" value="ETW80485.1"/>
    <property type="molecule type" value="Genomic_DNA"/>
</dbReference>
<dbReference type="GO" id="GO:0006362">
    <property type="term" value="P:transcription elongation by RNA polymerase I"/>
    <property type="evidence" value="ECO:0007669"/>
    <property type="project" value="TreeGrafter"/>
</dbReference>
<dbReference type="GeneID" id="20668853"/>
<dbReference type="RefSeq" id="XP_009547226.1">
    <property type="nucleotide sequence ID" value="XM_009548931.1"/>
</dbReference>
<evidence type="ECO:0000256" key="2">
    <source>
        <dbReference type="ARBA" id="ARBA00022478"/>
    </source>
</evidence>